<evidence type="ECO:0000313" key="3">
    <source>
        <dbReference type="Proteomes" id="UP001158067"/>
    </source>
</evidence>
<dbReference type="Proteomes" id="UP001158067">
    <property type="component" value="Unassembled WGS sequence"/>
</dbReference>
<evidence type="ECO:0000259" key="1">
    <source>
        <dbReference type="SMART" id="SM00421"/>
    </source>
</evidence>
<sequence>MIASPTGGCKRRDRPIQGEAYPLHRTLSPHAAVHFCGENVTEVQTQADQTIRVSLSPFSESETGDSLGMSEAEGVVQLQVDFRTVTQWLNDHDRQSSSFGQNIGQELDNLRLSTAVCLTDSDGMIRGINKAARVWLGIDQSSIGGRSNLLPWHRGNRLEDLSDQMLTMGARQLQFIHEAQTPQGRWWRWATIRSHVPAIIGGGEDSIVMTRPVAKARSPQDQQATLLTEQLALFYELDETDRAICHGIALGDSTSEVAQSVGLTRRSVEVRRTKILEHFGFARIVQVVRLMVRFEENQLLNG</sequence>
<dbReference type="SUPFAM" id="SSF55785">
    <property type="entry name" value="PYP-like sensor domain (PAS domain)"/>
    <property type="match status" value="1"/>
</dbReference>
<reference evidence="2 3" key="1">
    <citation type="submission" date="2017-05" db="EMBL/GenBank/DDBJ databases">
        <authorList>
            <person name="Varghese N."/>
            <person name="Submissions S."/>
        </authorList>
    </citation>
    <scope>NUCLEOTIDE SEQUENCE [LARGE SCALE GENOMIC DNA]</scope>
    <source>
        <strain evidence="2 3">DSM 25457</strain>
    </source>
</reference>
<evidence type="ECO:0000313" key="2">
    <source>
        <dbReference type="EMBL" id="SMP38370.1"/>
    </source>
</evidence>
<organism evidence="2 3">
    <name type="scientific">Neorhodopirellula lusitana</name>
    <dbReference type="NCBI Taxonomy" id="445327"/>
    <lineage>
        <taxon>Bacteria</taxon>
        <taxon>Pseudomonadati</taxon>
        <taxon>Planctomycetota</taxon>
        <taxon>Planctomycetia</taxon>
        <taxon>Pirellulales</taxon>
        <taxon>Pirellulaceae</taxon>
        <taxon>Neorhodopirellula</taxon>
    </lineage>
</organism>
<dbReference type="InterPro" id="IPR016032">
    <property type="entry name" value="Sig_transdc_resp-reg_C-effctor"/>
</dbReference>
<name>A0ABY1PNL3_9BACT</name>
<dbReference type="SMART" id="SM00421">
    <property type="entry name" value="HTH_LUXR"/>
    <property type="match status" value="1"/>
</dbReference>
<comment type="caution">
    <text evidence="2">The sequence shown here is derived from an EMBL/GenBank/DDBJ whole genome shotgun (WGS) entry which is preliminary data.</text>
</comment>
<accession>A0ABY1PNL3</accession>
<proteinExistence type="predicted"/>
<keyword evidence="3" id="KW-1185">Reference proteome</keyword>
<dbReference type="InterPro" id="IPR035965">
    <property type="entry name" value="PAS-like_dom_sf"/>
</dbReference>
<dbReference type="EMBL" id="FXUG01000001">
    <property type="protein sequence ID" value="SMP38370.1"/>
    <property type="molecule type" value="Genomic_DNA"/>
</dbReference>
<feature type="domain" description="HTH luxR-type" evidence="1">
    <location>
        <begin position="234"/>
        <end position="291"/>
    </location>
</feature>
<gene>
    <name evidence="2" type="ORF">SAMN06265222_101125</name>
</gene>
<protein>
    <recommendedName>
        <fullName evidence="1">HTH luxR-type domain-containing protein</fullName>
    </recommendedName>
</protein>
<dbReference type="SUPFAM" id="SSF46894">
    <property type="entry name" value="C-terminal effector domain of the bipartite response regulators"/>
    <property type="match status" value="1"/>
</dbReference>
<dbReference type="InterPro" id="IPR000792">
    <property type="entry name" value="Tscrpt_reg_LuxR_C"/>
</dbReference>